<dbReference type="HOGENOM" id="CLU_110569_0_0_2"/>
<evidence type="ECO:0000256" key="1">
    <source>
        <dbReference type="SAM" id="Phobius"/>
    </source>
</evidence>
<dbReference type="GeneID" id="14406367"/>
<gene>
    <name evidence="2" type="ordered locus">Metho_1854</name>
</gene>
<protein>
    <submittedName>
        <fullName evidence="2">Uncharacterized protein</fullName>
    </submittedName>
</protein>
<feature type="transmembrane region" description="Helical" evidence="1">
    <location>
        <begin position="20"/>
        <end position="39"/>
    </location>
</feature>
<evidence type="ECO:0000313" key="2">
    <source>
        <dbReference type="EMBL" id="AGB50034.1"/>
    </source>
</evidence>
<evidence type="ECO:0000313" key="3">
    <source>
        <dbReference type="Proteomes" id="UP000010866"/>
    </source>
</evidence>
<keyword evidence="1" id="KW-1133">Transmembrane helix</keyword>
<sequence precursor="true">MKALSVFIHDNRAWMDFVLSKTALILASVVVIAAVYHFAVSMEQMDRQKELDMHSSEFLSYIDKVGSSPYETNITYTFNAGHFSHLQEQQFEISISGEYVVIDTIIDGRSMISARTPAFRVYPYSPSILYNDLRSEYGANGSIMEPISSEHMDIVRYLTSRGADEVTFNASEQFYIQKTFIYFNNNINVEKIGYVLVYQ</sequence>
<proteinExistence type="predicted"/>
<keyword evidence="1" id="KW-0472">Membrane</keyword>
<dbReference type="KEGG" id="mhz:Metho_1854"/>
<dbReference type="AlphaFoldDB" id="L0L187"/>
<dbReference type="RefSeq" id="WP_015325199.1">
    <property type="nucleotide sequence ID" value="NC_019977.1"/>
</dbReference>
<reference evidence="3" key="1">
    <citation type="submission" date="2012-02" db="EMBL/GenBank/DDBJ databases">
        <title>Complete sequence of chromosome of Methanomethylovorans hollandica DSM 15978.</title>
        <authorList>
            <person name="Lucas S."/>
            <person name="Copeland A."/>
            <person name="Lapidus A."/>
            <person name="Glavina del Rio T."/>
            <person name="Dalin E."/>
            <person name="Tice H."/>
            <person name="Bruce D."/>
            <person name="Goodwin L."/>
            <person name="Pitluck S."/>
            <person name="Peters L."/>
            <person name="Mikhailova N."/>
            <person name="Held B."/>
            <person name="Kyrpides N."/>
            <person name="Mavromatis K."/>
            <person name="Ivanova N."/>
            <person name="Brettin T."/>
            <person name="Detter J.C."/>
            <person name="Han C."/>
            <person name="Larimer F."/>
            <person name="Land M."/>
            <person name="Hauser L."/>
            <person name="Markowitz V."/>
            <person name="Cheng J.-F."/>
            <person name="Hugenholtz P."/>
            <person name="Woyke T."/>
            <person name="Wu D."/>
            <person name="Spring S."/>
            <person name="Schroeder M."/>
            <person name="Brambilla E."/>
            <person name="Klenk H.-P."/>
            <person name="Eisen J.A."/>
        </authorList>
    </citation>
    <scope>NUCLEOTIDE SEQUENCE [LARGE SCALE GENOMIC DNA]</scope>
    <source>
        <strain evidence="3">DSM 15978 / NBRC 107637 / DMS1</strain>
    </source>
</reference>
<dbReference type="EMBL" id="CP003362">
    <property type="protein sequence ID" value="AGB50034.1"/>
    <property type="molecule type" value="Genomic_DNA"/>
</dbReference>
<dbReference type="Proteomes" id="UP000010866">
    <property type="component" value="Chromosome"/>
</dbReference>
<name>L0L187_METHD</name>
<keyword evidence="3" id="KW-1185">Reference proteome</keyword>
<dbReference type="STRING" id="867904.Metho_1854"/>
<dbReference type="OrthoDB" id="125616at2157"/>
<organism evidence="2 3">
    <name type="scientific">Methanomethylovorans hollandica (strain DSM 15978 / NBRC 107637 / DMS1)</name>
    <dbReference type="NCBI Taxonomy" id="867904"/>
    <lineage>
        <taxon>Archaea</taxon>
        <taxon>Methanobacteriati</taxon>
        <taxon>Methanobacteriota</taxon>
        <taxon>Stenosarchaea group</taxon>
        <taxon>Methanomicrobia</taxon>
        <taxon>Methanosarcinales</taxon>
        <taxon>Methanosarcinaceae</taxon>
        <taxon>Methanomethylovorans</taxon>
    </lineage>
</organism>
<accession>L0L187</accession>
<keyword evidence="1" id="KW-0812">Transmembrane</keyword>